<keyword evidence="3" id="KW-1185">Reference proteome</keyword>
<accession>K1VKK0</accession>
<comment type="caution">
    <text evidence="2">The sequence shown here is derived from an EMBL/GenBank/DDBJ whole genome shotgun (WGS) entry which is preliminary data.</text>
</comment>
<evidence type="ECO:0000313" key="3">
    <source>
        <dbReference type="Proteomes" id="UP000006757"/>
    </source>
</evidence>
<organism evidence="2 3">
    <name type="scientific">Trichosporon asahii var. asahii (strain CBS 8904)</name>
    <name type="common">Yeast</name>
    <dbReference type="NCBI Taxonomy" id="1220162"/>
    <lineage>
        <taxon>Eukaryota</taxon>
        <taxon>Fungi</taxon>
        <taxon>Dikarya</taxon>
        <taxon>Basidiomycota</taxon>
        <taxon>Agaricomycotina</taxon>
        <taxon>Tremellomycetes</taxon>
        <taxon>Trichosporonales</taxon>
        <taxon>Trichosporonaceae</taxon>
        <taxon>Trichosporon</taxon>
    </lineage>
</organism>
<sequence length="586" mass="63196">MKPTCNVASVVNEEVDISATASAWVPGPRLFPWDSPVVHDNCSFDLIQGYNYDEVPDIKAYLAVLGARQPLSSDAPAIAWFWRPPRSYSSLSPEEQRLKTACEDAHVPSGVLTLGYPLRPSAPFGRVEEEDHLYISEHMVRGNVRLPLVGDMREDMAALSPMDPLWPIFIARLYHLTAHPVHLSLFIDCQLYDKLKDCAEYREAVRDNVEVMRQNSDSFLPSLPRGAHTRNTLATSANGLRYLLHSHTPPSPLDITMLVNLVMDIDCFVRVVAGGRSEATAEAQHAGILAAIHASTTSTLIVAGGNSVLYKNLKDSLDNDARIELLHVERLNKSNEAGFKAKVRRKRAAASSERSATNPTEMEPGEGSNGGGSEVEDQSASGESAKAGGEGVSAEGAIDHPSSQPPILTLDANVFPGSTGGFVVEHLPAAGAFAGVDDALKPFRVVILHAVQVELSAARPSRRAGEKAPCRARLLALSGSPPPLVTFLPPPSVPTPGRGDTRILNELREYIHQSLTTVVFASNDKIMHLRSLALSSIEPLLRPLLVNGSGHASGIPLDLTDLNLRRRQWAGAIWSAGRQGLAVSAS</sequence>
<protein>
    <submittedName>
        <fullName evidence="2">Uncharacterized protein</fullName>
    </submittedName>
</protein>
<reference evidence="2 3" key="1">
    <citation type="journal article" date="2012" name="Eukaryot. Cell">
        <title>Genome sequence of the Trichosporon asahii environmental strain CBS 8904.</title>
        <authorList>
            <person name="Yang R.Y."/>
            <person name="Li H.T."/>
            <person name="Zhu H."/>
            <person name="Zhou G.P."/>
            <person name="Wang M."/>
            <person name="Wang L."/>
        </authorList>
    </citation>
    <scope>NUCLEOTIDE SEQUENCE [LARGE SCALE GENOMIC DNA]</scope>
    <source>
        <strain evidence="2 3">CBS 8904</strain>
    </source>
</reference>
<feature type="compositionally biased region" description="Low complexity" evidence="1">
    <location>
        <begin position="349"/>
        <end position="366"/>
    </location>
</feature>
<feature type="compositionally biased region" description="Low complexity" evidence="1">
    <location>
        <begin position="379"/>
        <end position="396"/>
    </location>
</feature>
<dbReference type="Proteomes" id="UP000006757">
    <property type="component" value="Unassembled WGS sequence"/>
</dbReference>
<dbReference type="InParanoid" id="K1VKK0"/>
<dbReference type="AlphaFoldDB" id="K1VKK0"/>
<feature type="region of interest" description="Disordered" evidence="1">
    <location>
        <begin position="342"/>
        <end position="411"/>
    </location>
</feature>
<dbReference type="HOGENOM" id="CLU_465536_0_0_1"/>
<evidence type="ECO:0000256" key="1">
    <source>
        <dbReference type="SAM" id="MobiDB-lite"/>
    </source>
</evidence>
<gene>
    <name evidence="2" type="ORF">A1Q2_04443</name>
</gene>
<dbReference type="EMBL" id="AMBO01000322">
    <property type="protein sequence ID" value="EKD01286.1"/>
    <property type="molecule type" value="Genomic_DNA"/>
</dbReference>
<proteinExistence type="predicted"/>
<evidence type="ECO:0000313" key="2">
    <source>
        <dbReference type="EMBL" id="EKD01286.1"/>
    </source>
</evidence>
<name>K1VKK0_TRIAC</name>